<evidence type="ECO:0000313" key="2">
    <source>
        <dbReference type="Proteomes" id="UP001064489"/>
    </source>
</evidence>
<organism evidence="1 2">
    <name type="scientific">Acer negundo</name>
    <name type="common">Box elder</name>
    <dbReference type="NCBI Taxonomy" id="4023"/>
    <lineage>
        <taxon>Eukaryota</taxon>
        <taxon>Viridiplantae</taxon>
        <taxon>Streptophyta</taxon>
        <taxon>Embryophyta</taxon>
        <taxon>Tracheophyta</taxon>
        <taxon>Spermatophyta</taxon>
        <taxon>Magnoliopsida</taxon>
        <taxon>eudicotyledons</taxon>
        <taxon>Gunneridae</taxon>
        <taxon>Pentapetalae</taxon>
        <taxon>rosids</taxon>
        <taxon>malvids</taxon>
        <taxon>Sapindales</taxon>
        <taxon>Sapindaceae</taxon>
        <taxon>Hippocastanoideae</taxon>
        <taxon>Acereae</taxon>
        <taxon>Acer</taxon>
    </lineage>
</organism>
<gene>
    <name evidence="1" type="ORF">LWI28_009825</name>
</gene>
<dbReference type="InterPro" id="IPR032675">
    <property type="entry name" value="LRR_dom_sf"/>
</dbReference>
<dbReference type="AlphaFoldDB" id="A0AAD5NR39"/>
<name>A0AAD5NR39_ACENE</name>
<protein>
    <recommendedName>
        <fullName evidence="3">F-box/LRR-repeat protein</fullName>
    </recommendedName>
</protein>
<evidence type="ECO:0008006" key="3">
    <source>
        <dbReference type="Google" id="ProtNLM"/>
    </source>
</evidence>
<evidence type="ECO:0000313" key="1">
    <source>
        <dbReference type="EMBL" id="KAI9177009.1"/>
    </source>
</evidence>
<dbReference type="Gene3D" id="3.80.10.10">
    <property type="entry name" value="Ribonuclease Inhibitor"/>
    <property type="match status" value="1"/>
</dbReference>
<proteinExistence type="predicted"/>
<sequence length="242" mass="27345">MLCDELLQDIFTRLPSAPSSSSCSLSVSLDLYVYVSGRDGVDQNRSFDDFDRETGFFLDDGINSKLGLESLFLSGIRSDNFDVGWQWRSCKRLKKLQLKCCSGIEDEGSFSSFVNCLKGLEEIELWVCRSIVDDVLMKLVENYDSLNSLLVYDSGSRDGLLQFLNHTRSNFRKLDLRLHLDLTNNHLLALAMNFRSLSTLRLQSCCPVNGDGLRTFGIVMSSWLEELALINCDVVKREPGLL</sequence>
<dbReference type="SUPFAM" id="SSF52047">
    <property type="entry name" value="RNI-like"/>
    <property type="match status" value="1"/>
</dbReference>
<dbReference type="Proteomes" id="UP001064489">
    <property type="component" value="Chromosome 5"/>
</dbReference>
<comment type="caution">
    <text evidence="1">The sequence shown here is derived from an EMBL/GenBank/DDBJ whole genome shotgun (WGS) entry which is preliminary data.</text>
</comment>
<reference evidence="1" key="1">
    <citation type="journal article" date="2022" name="Plant J.">
        <title>Strategies of tolerance reflected in two North American maple genomes.</title>
        <authorList>
            <person name="McEvoy S.L."/>
            <person name="Sezen U.U."/>
            <person name="Trouern-Trend A."/>
            <person name="McMahon S.M."/>
            <person name="Schaberg P.G."/>
            <person name="Yang J."/>
            <person name="Wegrzyn J.L."/>
            <person name="Swenson N.G."/>
        </authorList>
    </citation>
    <scope>NUCLEOTIDE SEQUENCE</scope>
    <source>
        <strain evidence="1">91603</strain>
    </source>
</reference>
<reference evidence="1" key="2">
    <citation type="submission" date="2023-02" db="EMBL/GenBank/DDBJ databases">
        <authorList>
            <person name="Swenson N.G."/>
            <person name="Wegrzyn J.L."/>
            <person name="Mcevoy S.L."/>
        </authorList>
    </citation>
    <scope>NUCLEOTIDE SEQUENCE</scope>
    <source>
        <strain evidence="1">91603</strain>
        <tissue evidence="1">Leaf</tissue>
    </source>
</reference>
<keyword evidence="2" id="KW-1185">Reference proteome</keyword>
<dbReference type="EMBL" id="JAJSOW010000102">
    <property type="protein sequence ID" value="KAI9177009.1"/>
    <property type="molecule type" value="Genomic_DNA"/>
</dbReference>
<accession>A0AAD5NR39</accession>